<dbReference type="Pfam" id="PF20431">
    <property type="entry name" value="E_motif"/>
    <property type="match status" value="1"/>
</dbReference>
<organism evidence="3 4">
    <name type="scientific">Salvia divinorum</name>
    <name type="common">Maria pastora</name>
    <name type="synonym">Diviner's sage</name>
    <dbReference type="NCBI Taxonomy" id="28513"/>
    <lineage>
        <taxon>Eukaryota</taxon>
        <taxon>Viridiplantae</taxon>
        <taxon>Streptophyta</taxon>
        <taxon>Embryophyta</taxon>
        <taxon>Tracheophyta</taxon>
        <taxon>Spermatophyta</taxon>
        <taxon>Magnoliopsida</taxon>
        <taxon>eudicotyledons</taxon>
        <taxon>Gunneridae</taxon>
        <taxon>Pentapetalae</taxon>
        <taxon>asterids</taxon>
        <taxon>lamiids</taxon>
        <taxon>Lamiales</taxon>
        <taxon>Lamiaceae</taxon>
        <taxon>Nepetoideae</taxon>
        <taxon>Mentheae</taxon>
        <taxon>Salviinae</taxon>
        <taxon>Salvia</taxon>
        <taxon>Salvia subgen. Calosphace</taxon>
    </lineage>
</organism>
<dbReference type="FunFam" id="1.25.40.10:FF:000348">
    <property type="entry name" value="Pentatricopeptide repeat-containing protein chloroplastic"/>
    <property type="match status" value="1"/>
</dbReference>
<dbReference type="SUPFAM" id="SSF48452">
    <property type="entry name" value="TPR-like"/>
    <property type="match status" value="1"/>
</dbReference>
<evidence type="ECO:0000256" key="1">
    <source>
        <dbReference type="ARBA" id="ARBA00022737"/>
    </source>
</evidence>
<gene>
    <name evidence="3" type="ORF">AAHA92_15501</name>
</gene>
<dbReference type="EMBL" id="JBEAFC010000006">
    <property type="protein sequence ID" value="KAL1555012.1"/>
    <property type="molecule type" value="Genomic_DNA"/>
</dbReference>
<proteinExistence type="predicted"/>
<dbReference type="AlphaFoldDB" id="A0ABD1HFJ2"/>
<dbReference type="PANTHER" id="PTHR47926:SF528">
    <property type="entry name" value="PENTATRICOPEPTIDE REPEAT-CONTAINING PROTEIN"/>
    <property type="match status" value="1"/>
</dbReference>
<dbReference type="InterPro" id="IPR046848">
    <property type="entry name" value="E_motif"/>
</dbReference>
<evidence type="ECO:0000256" key="2">
    <source>
        <dbReference type="PROSITE-ProRule" id="PRU00708"/>
    </source>
</evidence>
<dbReference type="Pfam" id="PF01535">
    <property type="entry name" value="PPR"/>
    <property type="match status" value="3"/>
</dbReference>
<protein>
    <submittedName>
        <fullName evidence="3">Pentatricopeptide repeat-containing protein, mitochondrial-like protein</fullName>
    </submittedName>
</protein>
<name>A0ABD1HFJ2_SALDI</name>
<feature type="repeat" description="PPR" evidence="2">
    <location>
        <begin position="267"/>
        <end position="301"/>
    </location>
</feature>
<dbReference type="InterPro" id="IPR011990">
    <property type="entry name" value="TPR-like_helical_dom_sf"/>
</dbReference>
<dbReference type="InterPro" id="IPR002885">
    <property type="entry name" value="PPR_rpt"/>
</dbReference>
<dbReference type="Pfam" id="PF13041">
    <property type="entry name" value="PPR_2"/>
    <property type="match status" value="4"/>
</dbReference>
<comment type="caution">
    <text evidence="3">The sequence shown here is derived from an EMBL/GenBank/DDBJ whole genome shotgun (WGS) entry which is preliminary data.</text>
</comment>
<keyword evidence="4" id="KW-1185">Reference proteome</keyword>
<keyword evidence="1" id="KW-0677">Repeat</keyword>
<evidence type="ECO:0000313" key="3">
    <source>
        <dbReference type="EMBL" id="KAL1555012.1"/>
    </source>
</evidence>
<dbReference type="Proteomes" id="UP001567538">
    <property type="component" value="Unassembled WGS sequence"/>
</dbReference>
<feature type="repeat" description="PPR" evidence="2">
    <location>
        <begin position="95"/>
        <end position="129"/>
    </location>
</feature>
<dbReference type="InterPro" id="IPR046960">
    <property type="entry name" value="PPR_At4g14850-like_plant"/>
</dbReference>
<dbReference type="PANTHER" id="PTHR47926">
    <property type="entry name" value="PENTATRICOPEPTIDE REPEAT-CONTAINING PROTEIN"/>
    <property type="match status" value="1"/>
</dbReference>
<dbReference type="FunFam" id="1.25.40.10:FF:000470">
    <property type="entry name" value="Pentatricopeptide repeat-containing protein At5g66520"/>
    <property type="match status" value="1"/>
</dbReference>
<accession>A0ABD1HFJ2</accession>
<dbReference type="FunFam" id="1.25.40.10:FF:000090">
    <property type="entry name" value="Pentatricopeptide repeat-containing protein, chloroplastic"/>
    <property type="match status" value="1"/>
</dbReference>
<feature type="repeat" description="PPR" evidence="2">
    <location>
        <begin position="399"/>
        <end position="429"/>
    </location>
</feature>
<feature type="repeat" description="PPR" evidence="2">
    <location>
        <begin position="329"/>
        <end position="363"/>
    </location>
</feature>
<feature type="repeat" description="PPR" evidence="2">
    <location>
        <begin position="430"/>
        <end position="464"/>
    </location>
</feature>
<dbReference type="NCBIfam" id="TIGR00756">
    <property type="entry name" value="PPR"/>
    <property type="match status" value="6"/>
</dbReference>
<sequence>MLKLFKQLIVVSRCQHTFPLSLHTSTAPNSSLHFDCLIEKCSSMSQLKALQAQITTRGLASDVVSVSKLISFSALSASGDLQYAHYLFDRIPQPSRHIYNTLIRAFSCRINSDKAISLYLKMARFGITPNEFTFPFVLKACAFQKACVEGISVHLQAVKLGFFESYVMIQNGFINFYASCGMIECAGKVFDWMEFTNLVSWNSMINGYAKIGLWEEAFFLFGGMRDDGIEPDGHTFVSLLSVCSRIHDVELGKFVHWYIEINGAPFDTHTENALLDMYAKCGNLQMAEAIFIQMADKNVVSWTSMVSAYAKHGLIEMAERVFNHIPVKNVVSWNSMISCYHQNGHYKESLELFYRMCDSCVIPDETTMISALSSCSQLGDLVQGKKLHNYLRDNGKRPSVTLCNALVDMYAKCGSVEEALEIFLNMPEKNIVSWNTIINALASHGSGYQAIEIFQEMEASGMQPDAVTFSGLLSSCCHCGLVEIGRYYFSKMSRVYKIQYDIEHYACMIDILGRKGLLKEAVELIGEMSVKPDIVIWGTLLGACRIHQNVWIAKLVLKQILEVESYAGGLYVLISNIFSEAQQWEQMKKMRKLIEECGLRKTNAVSTIEVNGCVSEFMVDDKKHEGADLIYAMINQLKDHLESENDACGSLLEAVEI</sequence>
<dbReference type="Gene3D" id="1.25.40.10">
    <property type="entry name" value="Tetratricopeptide repeat domain"/>
    <property type="match status" value="4"/>
</dbReference>
<dbReference type="PROSITE" id="PS51375">
    <property type="entry name" value="PPR"/>
    <property type="match status" value="6"/>
</dbReference>
<reference evidence="3 4" key="1">
    <citation type="submission" date="2024-06" db="EMBL/GenBank/DDBJ databases">
        <title>A chromosome level genome sequence of Diviner's sage (Salvia divinorum).</title>
        <authorList>
            <person name="Ford S.A."/>
            <person name="Ro D.-K."/>
            <person name="Ness R.W."/>
            <person name="Phillips M.A."/>
        </authorList>
    </citation>
    <scope>NUCLEOTIDE SEQUENCE [LARGE SCALE GENOMIC DNA]</scope>
    <source>
        <strain evidence="3">SAF-2024a</strain>
        <tissue evidence="3">Leaf</tissue>
    </source>
</reference>
<evidence type="ECO:0000313" key="4">
    <source>
        <dbReference type="Proteomes" id="UP001567538"/>
    </source>
</evidence>
<feature type="repeat" description="PPR" evidence="2">
    <location>
        <begin position="197"/>
        <end position="231"/>
    </location>
</feature>